<protein>
    <recommendedName>
        <fullName evidence="10">dITP/XTP pyrophosphatase</fullName>
        <ecNumber evidence="10">3.6.1.66</ecNumber>
    </recommendedName>
    <alternativeName>
        <fullName evidence="10">Non-canonical purine NTP pyrophosphatase</fullName>
    </alternativeName>
    <alternativeName>
        <fullName evidence="10">Non-standard purine NTP pyrophosphatase</fullName>
    </alternativeName>
    <alternativeName>
        <fullName evidence="10">Nucleoside-triphosphate diphosphatase</fullName>
    </alternativeName>
    <alternativeName>
        <fullName evidence="10">Nucleoside-triphosphate pyrophosphatase</fullName>
        <shortName evidence="10">NTPase</shortName>
    </alternativeName>
</protein>
<evidence type="ECO:0000313" key="12">
    <source>
        <dbReference type="EMBL" id="THF83763.1"/>
    </source>
</evidence>
<dbReference type="GO" id="GO:0036220">
    <property type="term" value="F:ITP diphosphatase activity"/>
    <property type="evidence" value="ECO:0007669"/>
    <property type="project" value="UniProtKB-UniRule"/>
</dbReference>
<sequence>MIRPGDTLLIATRNGGKAKEFAEAFAKLGVAVKDLREVPDIPDIEETGTTFEENALIKAKTVADLTGLPVLADDSGLCVDALDGEPGVYSARYAGPGCSDADNNAKLLRELSALPELPAIDIEAPAGRRLLSAGRFVASLVLYEPATGERTTARGTIEGYIMDGERGDGGFGYDPLFYVPEDRRSMAEMSVARKNEISHRGRALRLLLDKLR</sequence>
<evidence type="ECO:0000256" key="11">
    <source>
        <dbReference type="RuleBase" id="RU003781"/>
    </source>
</evidence>
<feature type="binding site" evidence="10">
    <location>
        <position position="75"/>
    </location>
    <ligand>
        <name>substrate</name>
    </ligand>
</feature>
<keyword evidence="6 10" id="KW-0460">Magnesium</keyword>
<evidence type="ECO:0000256" key="10">
    <source>
        <dbReference type="HAMAP-Rule" id="MF_01405"/>
    </source>
</evidence>
<evidence type="ECO:0000313" key="13">
    <source>
        <dbReference type="Proteomes" id="UP000310636"/>
    </source>
</evidence>
<dbReference type="CDD" id="cd00515">
    <property type="entry name" value="HAM1"/>
    <property type="match status" value="1"/>
</dbReference>
<dbReference type="Pfam" id="PF01725">
    <property type="entry name" value="Ham1p_like"/>
    <property type="match status" value="1"/>
</dbReference>
<accession>A0A4V3WGD8</accession>
<proteinExistence type="inferred from homology"/>
<dbReference type="GO" id="GO:0005829">
    <property type="term" value="C:cytosol"/>
    <property type="evidence" value="ECO:0007669"/>
    <property type="project" value="TreeGrafter"/>
</dbReference>
<dbReference type="GO" id="GO:0035870">
    <property type="term" value="F:dITP diphosphatase activity"/>
    <property type="evidence" value="ECO:0007669"/>
    <property type="project" value="UniProtKB-UniRule"/>
</dbReference>
<comment type="catalytic activity">
    <reaction evidence="10">
        <text>ITP + H2O = IMP + diphosphate + H(+)</text>
        <dbReference type="Rhea" id="RHEA:29399"/>
        <dbReference type="ChEBI" id="CHEBI:15377"/>
        <dbReference type="ChEBI" id="CHEBI:15378"/>
        <dbReference type="ChEBI" id="CHEBI:33019"/>
        <dbReference type="ChEBI" id="CHEBI:58053"/>
        <dbReference type="ChEBI" id="CHEBI:61402"/>
        <dbReference type="EC" id="3.6.1.66"/>
    </reaction>
</comment>
<dbReference type="Gene3D" id="3.90.950.10">
    <property type="match status" value="1"/>
</dbReference>
<dbReference type="GO" id="GO:0009146">
    <property type="term" value="P:purine nucleoside triphosphate catabolic process"/>
    <property type="evidence" value="ECO:0007669"/>
    <property type="project" value="UniProtKB-UniRule"/>
</dbReference>
<dbReference type="EMBL" id="SSOB01000003">
    <property type="protein sequence ID" value="THF83763.1"/>
    <property type="molecule type" value="Genomic_DNA"/>
</dbReference>
<comment type="caution">
    <text evidence="12">The sequence shown here is derived from an EMBL/GenBank/DDBJ whole genome shotgun (WGS) entry which is preliminary data.</text>
</comment>
<feature type="binding site" evidence="10">
    <location>
        <position position="45"/>
    </location>
    <ligand>
        <name>Mg(2+)</name>
        <dbReference type="ChEBI" id="CHEBI:18420"/>
    </ligand>
</feature>
<gene>
    <name evidence="12" type="primary">rdgB</name>
    <name evidence="12" type="ORF">E6C55_03500</name>
</gene>
<dbReference type="InterPro" id="IPR002637">
    <property type="entry name" value="RdgB/HAM1"/>
</dbReference>
<feature type="binding site" evidence="10">
    <location>
        <begin position="199"/>
        <end position="200"/>
    </location>
    <ligand>
        <name>substrate</name>
    </ligand>
</feature>
<dbReference type="EC" id="3.6.1.66" evidence="10"/>
<dbReference type="InterPro" id="IPR029001">
    <property type="entry name" value="ITPase-like_fam"/>
</dbReference>
<comment type="subunit">
    <text evidence="2 10">Homodimer.</text>
</comment>
<feature type="binding site" evidence="10">
    <location>
        <begin position="171"/>
        <end position="174"/>
    </location>
    <ligand>
        <name>substrate</name>
    </ligand>
</feature>
<dbReference type="FunFam" id="3.90.950.10:FF:000001">
    <property type="entry name" value="dITP/XTP pyrophosphatase"/>
    <property type="match status" value="1"/>
</dbReference>
<dbReference type="NCBIfam" id="TIGR00042">
    <property type="entry name" value="RdgB/HAM1 family non-canonical purine NTP pyrophosphatase"/>
    <property type="match status" value="1"/>
</dbReference>
<dbReference type="SUPFAM" id="SSF52972">
    <property type="entry name" value="ITPase-like"/>
    <property type="match status" value="1"/>
</dbReference>
<keyword evidence="13" id="KW-1185">Reference proteome</keyword>
<dbReference type="PANTHER" id="PTHR11067">
    <property type="entry name" value="INOSINE TRIPHOSPHATE PYROPHOSPHATASE/HAM1 PROTEIN"/>
    <property type="match status" value="1"/>
</dbReference>
<dbReference type="Proteomes" id="UP000310636">
    <property type="component" value="Unassembled WGS sequence"/>
</dbReference>
<evidence type="ECO:0000256" key="3">
    <source>
        <dbReference type="ARBA" id="ARBA00022723"/>
    </source>
</evidence>
<dbReference type="OrthoDB" id="9807456at2"/>
<keyword evidence="5 10" id="KW-0378">Hydrolase</keyword>
<comment type="function">
    <text evidence="10">Pyrophosphatase that catalyzes the hydrolysis of nucleoside triphosphates to their monophosphate derivatives, with a high preference for the non-canonical purine nucleotides XTP (xanthosine triphosphate), dITP (deoxyinosine triphosphate) and ITP. Seems to function as a house-cleaning enzyme that removes non-canonical purine nucleotides from the nucleotide pool, thus preventing their incorporation into DNA/RNA and avoiding chromosomal lesions.</text>
</comment>
<dbReference type="HAMAP" id="MF_01405">
    <property type="entry name" value="Non_canon_purine_NTPase"/>
    <property type="match status" value="1"/>
</dbReference>
<dbReference type="GO" id="GO:0009117">
    <property type="term" value="P:nucleotide metabolic process"/>
    <property type="evidence" value="ECO:0007669"/>
    <property type="project" value="UniProtKB-KW"/>
</dbReference>
<reference evidence="12 13" key="1">
    <citation type="submission" date="2019-04" db="EMBL/GenBank/DDBJ databases">
        <title>Cohnella sp. nov. isolated from preserved vegetables.</title>
        <authorList>
            <person name="Lin S.-Y."/>
            <person name="Hung M.-H."/>
            <person name="Young C.-C."/>
        </authorList>
    </citation>
    <scope>NUCLEOTIDE SEQUENCE [LARGE SCALE GENOMIC DNA]</scope>
    <source>
        <strain evidence="12 13">CC-MHH1044</strain>
    </source>
</reference>
<evidence type="ECO:0000256" key="1">
    <source>
        <dbReference type="ARBA" id="ARBA00008023"/>
    </source>
</evidence>
<evidence type="ECO:0000256" key="7">
    <source>
        <dbReference type="ARBA" id="ARBA00023080"/>
    </source>
</evidence>
<dbReference type="PANTHER" id="PTHR11067:SF9">
    <property type="entry name" value="INOSINE TRIPHOSPHATE PYROPHOSPHATASE"/>
    <property type="match status" value="1"/>
</dbReference>
<keyword evidence="4 10" id="KW-0547">Nucleotide-binding</keyword>
<comment type="similarity">
    <text evidence="1 10 11">Belongs to the HAM1 NTPase family.</text>
</comment>
<feature type="active site" description="Proton acceptor" evidence="10">
    <location>
        <position position="74"/>
    </location>
</feature>
<keyword evidence="3 10" id="KW-0479">Metal-binding</keyword>
<evidence type="ECO:0000256" key="6">
    <source>
        <dbReference type="ARBA" id="ARBA00022842"/>
    </source>
</evidence>
<evidence type="ECO:0000256" key="9">
    <source>
        <dbReference type="ARBA" id="ARBA00052017"/>
    </source>
</evidence>
<comment type="catalytic activity">
    <reaction evidence="8 10">
        <text>dITP + H2O = dIMP + diphosphate + H(+)</text>
        <dbReference type="Rhea" id="RHEA:28342"/>
        <dbReference type="ChEBI" id="CHEBI:15377"/>
        <dbReference type="ChEBI" id="CHEBI:15378"/>
        <dbReference type="ChEBI" id="CHEBI:33019"/>
        <dbReference type="ChEBI" id="CHEBI:61194"/>
        <dbReference type="ChEBI" id="CHEBI:61382"/>
        <dbReference type="EC" id="3.6.1.66"/>
    </reaction>
</comment>
<evidence type="ECO:0000256" key="2">
    <source>
        <dbReference type="ARBA" id="ARBA00011738"/>
    </source>
</evidence>
<evidence type="ECO:0000256" key="4">
    <source>
        <dbReference type="ARBA" id="ARBA00022741"/>
    </source>
</evidence>
<dbReference type="RefSeq" id="WP_136368392.1">
    <property type="nucleotide sequence ID" value="NZ_SSOB01000003.1"/>
</dbReference>
<feature type="binding site" evidence="10">
    <location>
        <begin position="12"/>
        <end position="17"/>
    </location>
    <ligand>
        <name>substrate</name>
    </ligand>
</feature>
<keyword evidence="7 10" id="KW-0546">Nucleotide metabolism</keyword>
<comment type="catalytic activity">
    <reaction evidence="9 10">
        <text>XTP + H2O = XMP + diphosphate + H(+)</text>
        <dbReference type="Rhea" id="RHEA:28610"/>
        <dbReference type="ChEBI" id="CHEBI:15377"/>
        <dbReference type="ChEBI" id="CHEBI:15378"/>
        <dbReference type="ChEBI" id="CHEBI:33019"/>
        <dbReference type="ChEBI" id="CHEBI:57464"/>
        <dbReference type="ChEBI" id="CHEBI:61314"/>
        <dbReference type="EC" id="3.6.1.66"/>
    </reaction>
</comment>
<evidence type="ECO:0000256" key="8">
    <source>
        <dbReference type="ARBA" id="ARBA00051875"/>
    </source>
</evidence>
<dbReference type="GO" id="GO:0000166">
    <property type="term" value="F:nucleotide binding"/>
    <property type="evidence" value="ECO:0007669"/>
    <property type="project" value="UniProtKB-KW"/>
</dbReference>
<dbReference type="GO" id="GO:0036222">
    <property type="term" value="F:XTP diphosphatase activity"/>
    <property type="evidence" value="ECO:0007669"/>
    <property type="project" value="UniProtKB-UniRule"/>
</dbReference>
<evidence type="ECO:0000256" key="5">
    <source>
        <dbReference type="ARBA" id="ARBA00022801"/>
    </source>
</evidence>
<feature type="binding site" evidence="10">
    <location>
        <position position="74"/>
    </location>
    <ligand>
        <name>Mg(2+)</name>
        <dbReference type="ChEBI" id="CHEBI:18420"/>
    </ligand>
</feature>
<dbReference type="GO" id="GO:0017111">
    <property type="term" value="F:ribonucleoside triphosphate phosphatase activity"/>
    <property type="evidence" value="ECO:0007669"/>
    <property type="project" value="InterPro"/>
</dbReference>
<dbReference type="InterPro" id="IPR020922">
    <property type="entry name" value="dITP/XTP_pyrophosphatase"/>
</dbReference>
<dbReference type="GO" id="GO:0046872">
    <property type="term" value="F:metal ion binding"/>
    <property type="evidence" value="ECO:0007669"/>
    <property type="project" value="UniProtKB-KW"/>
</dbReference>
<name>A0A4V3WGD8_9BACL</name>
<feature type="binding site" evidence="10">
    <location>
        <position position="194"/>
    </location>
    <ligand>
        <name>substrate</name>
    </ligand>
</feature>
<organism evidence="12 13">
    <name type="scientific">Cohnella fermenti</name>
    <dbReference type="NCBI Taxonomy" id="2565925"/>
    <lineage>
        <taxon>Bacteria</taxon>
        <taxon>Bacillati</taxon>
        <taxon>Bacillota</taxon>
        <taxon>Bacilli</taxon>
        <taxon>Bacillales</taxon>
        <taxon>Paenibacillaceae</taxon>
        <taxon>Cohnella</taxon>
    </lineage>
</organism>
<dbReference type="AlphaFoldDB" id="A0A4V3WGD8"/>
<comment type="cofactor">
    <cofactor evidence="10">
        <name>Mg(2+)</name>
        <dbReference type="ChEBI" id="CHEBI:18420"/>
    </cofactor>
    <text evidence="10">Binds 1 Mg(2+) ion per subunit.</text>
</comment>